<dbReference type="Proteomes" id="UP000198131">
    <property type="component" value="Unassembled WGS sequence"/>
</dbReference>
<dbReference type="RefSeq" id="WP_088845666.1">
    <property type="nucleotide sequence ID" value="NZ_FYEW01000004.1"/>
</dbReference>
<dbReference type="Pfam" id="PF05426">
    <property type="entry name" value="Alginate_lyase"/>
    <property type="match status" value="1"/>
</dbReference>
<dbReference type="Gene3D" id="1.50.10.100">
    <property type="entry name" value="Chondroitin AC/alginate lyase"/>
    <property type="match status" value="1"/>
</dbReference>
<dbReference type="EMBL" id="FYEW01000004">
    <property type="protein sequence ID" value="SNC77685.1"/>
    <property type="molecule type" value="Genomic_DNA"/>
</dbReference>
<evidence type="ECO:0000256" key="2">
    <source>
        <dbReference type="ARBA" id="ARBA00023239"/>
    </source>
</evidence>
<dbReference type="GO" id="GO:0016829">
    <property type="term" value="F:lyase activity"/>
    <property type="evidence" value="ECO:0007669"/>
    <property type="project" value="UniProtKB-KW"/>
</dbReference>
<accession>A0A212UHG9</accession>
<dbReference type="AlphaFoldDB" id="A0A212UHG9"/>
<keyword evidence="5" id="KW-1185">Reference proteome</keyword>
<evidence type="ECO:0000256" key="1">
    <source>
        <dbReference type="ARBA" id="ARBA00022729"/>
    </source>
</evidence>
<dbReference type="OrthoDB" id="7210452at2"/>
<sequence length="399" mass="44030">MRISSKLVRGLVLGGILALTGAAQVAPVTPFLLLDPAALAAYKKAYQRGGKAEAQQVSGLVAKASEALKHGPYTITTKQRVPPSGDKHDYISQAPYWWPDPSKPDGKPYLQKDGLLNPEVKALKDGENLSGLCRDVQALGLGYYFSGNEQYAAHAAKLLRVFFLDAATRMNPNLNYGQGIPGMFEGRSFGIIETRHLVNIPDALALMSGSKSITPELVSSLKQWYTQYNQWLTTSKIGREEGSNKNNHGTFHDVQVVDFALFTGNQALAKQTLESQTLPRIPVQFAPDGSQPLELARTRPWNYVSMNLQGWVQLAVLARHVGLDLWQYRTPDGRGLAPAVAWFQPYLLRQKQMEKADAVPAGNTTILTIYHQAGPQYPSLPTDKVFALYPEFVRTPWAL</sequence>
<keyword evidence="1" id="KW-0732">Signal</keyword>
<evidence type="ECO:0000313" key="5">
    <source>
        <dbReference type="Proteomes" id="UP000198131"/>
    </source>
</evidence>
<dbReference type="SUPFAM" id="SSF48230">
    <property type="entry name" value="Chondroitin AC/alginate lyase"/>
    <property type="match status" value="1"/>
</dbReference>
<name>A0A212UHG9_9BACT</name>
<keyword evidence="2 4" id="KW-0456">Lyase</keyword>
<feature type="domain" description="Alginate lyase" evidence="3">
    <location>
        <begin position="75"/>
        <end position="351"/>
    </location>
</feature>
<organism evidence="4 5">
    <name type="scientific">Hymenobacter gelipurpurascens</name>
    <dbReference type="NCBI Taxonomy" id="89968"/>
    <lineage>
        <taxon>Bacteria</taxon>
        <taxon>Pseudomonadati</taxon>
        <taxon>Bacteroidota</taxon>
        <taxon>Cytophagia</taxon>
        <taxon>Cytophagales</taxon>
        <taxon>Hymenobacteraceae</taxon>
        <taxon>Hymenobacter</taxon>
    </lineage>
</organism>
<proteinExistence type="predicted"/>
<evidence type="ECO:0000313" key="4">
    <source>
        <dbReference type="EMBL" id="SNC77685.1"/>
    </source>
</evidence>
<dbReference type="InterPro" id="IPR008929">
    <property type="entry name" value="Chondroitin_lyas"/>
</dbReference>
<reference evidence="5" key="1">
    <citation type="submission" date="2017-06" db="EMBL/GenBank/DDBJ databases">
        <authorList>
            <person name="Varghese N."/>
            <person name="Submissions S."/>
        </authorList>
    </citation>
    <scope>NUCLEOTIDE SEQUENCE [LARGE SCALE GENOMIC DNA]</scope>
    <source>
        <strain evidence="5">DSM 11116</strain>
    </source>
</reference>
<evidence type="ECO:0000259" key="3">
    <source>
        <dbReference type="Pfam" id="PF05426"/>
    </source>
</evidence>
<dbReference type="GO" id="GO:0042597">
    <property type="term" value="C:periplasmic space"/>
    <property type="evidence" value="ECO:0007669"/>
    <property type="project" value="InterPro"/>
</dbReference>
<protein>
    <submittedName>
        <fullName evidence="4">Alginate lyase</fullName>
    </submittedName>
</protein>
<gene>
    <name evidence="4" type="ORF">SAMN06265337_4285</name>
</gene>
<dbReference type="InterPro" id="IPR008397">
    <property type="entry name" value="Alginate_lyase_dom"/>
</dbReference>